<evidence type="ECO:0000313" key="7">
    <source>
        <dbReference type="EMBL" id="MBC5714815.1"/>
    </source>
</evidence>
<dbReference type="Pfam" id="PF00700">
    <property type="entry name" value="Flagellin_C"/>
    <property type="match status" value="1"/>
</dbReference>
<keyword evidence="8" id="KW-1185">Reference proteome</keyword>
<dbReference type="InterPro" id="IPR001492">
    <property type="entry name" value="Flagellin"/>
</dbReference>
<evidence type="ECO:0000313" key="8">
    <source>
        <dbReference type="Proteomes" id="UP000606720"/>
    </source>
</evidence>
<dbReference type="GO" id="GO:0009288">
    <property type="term" value="C:bacterial-type flagellum"/>
    <property type="evidence" value="ECO:0007669"/>
    <property type="project" value="UniProtKB-SubCell"/>
</dbReference>
<evidence type="ECO:0000259" key="5">
    <source>
        <dbReference type="Pfam" id="PF00669"/>
    </source>
</evidence>
<accession>A0A923LPN2</accession>
<comment type="subcellular location">
    <subcellularLocation>
        <location evidence="4">Secreted</location>
    </subcellularLocation>
    <subcellularLocation>
        <location evidence="4">Bacterial flagellum</location>
    </subcellularLocation>
</comment>
<dbReference type="PRINTS" id="PR00207">
    <property type="entry name" value="FLAGELLIN"/>
</dbReference>
<dbReference type="SUPFAM" id="SSF64518">
    <property type="entry name" value="Phase 1 flagellin"/>
    <property type="match status" value="1"/>
</dbReference>
<dbReference type="PANTHER" id="PTHR42792:SF2">
    <property type="entry name" value="FLAGELLIN"/>
    <property type="match status" value="1"/>
</dbReference>
<evidence type="ECO:0000259" key="6">
    <source>
        <dbReference type="Pfam" id="PF00700"/>
    </source>
</evidence>
<name>A0A923LPN2_9FIRM</name>
<dbReference type="Gene3D" id="3.30.70.2120">
    <property type="match status" value="1"/>
</dbReference>
<dbReference type="GO" id="GO:0005576">
    <property type="term" value="C:extracellular region"/>
    <property type="evidence" value="ECO:0007669"/>
    <property type="project" value="UniProtKB-SubCell"/>
</dbReference>
<organism evidence="7 8">
    <name type="scientific">Roseburia zhanii</name>
    <dbReference type="NCBI Taxonomy" id="2763064"/>
    <lineage>
        <taxon>Bacteria</taxon>
        <taxon>Bacillati</taxon>
        <taxon>Bacillota</taxon>
        <taxon>Clostridia</taxon>
        <taxon>Lachnospirales</taxon>
        <taxon>Lachnospiraceae</taxon>
        <taxon>Roseburia</taxon>
    </lineage>
</organism>
<reference evidence="7" key="1">
    <citation type="submission" date="2020-08" db="EMBL/GenBank/DDBJ databases">
        <title>Genome public.</title>
        <authorList>
            <person name="Liu C."/>
            <person name="Sun Q."/>
        </authorList>
    </citation>
    <scope>NUCLEOTIDE SEQUENCE</scope>
    <source>
        <strain evidence="7">BX1005</strain>
    </source>
</reference>
<dbReference type="InterPro" id="IPR046358">
    <property type="entry name" value="Flagellin_C"/>
</dbReference>
<dbReference type="InterPro" id="IPR042187">
    <property type="entry name" value="Flagellin_C_sub2"/>
</dbReference>
<dbReference type="Pfam" id="PF00669">
    <property type="entry name" value="Flagellin_N"/>
    <property type="match status" value="1"/>
</dbReference>
<comment type="function">
    <text evidence="4">Flagellin is the subunit protein which polymerizes to form the filaments of bacterial flagella.</text>
</comment>
<keyword evidence="4" id="KW-0964">Secreted</keyword>
<comment type="similarity">
    <text evidence="1 4">Belongs to the bacterial flagellin family.</text>
</comment>
<dbReference type="Gene3D" id="6.10.10.10">
    <property type="entry name" value="Flagellar export chaperone, C-terminal domain"/>
    <property type="match status" value="1"/>
</dbReference>
<dbReference type="InterPro" id="IPR001029">
    <property type="entry name" value="Flagellin_N"/>
</dbReference>
<dbReference type="RefSeq" id="WP_186867418.1">
    <property type="nucleotide sequence ID" value="NZ_JACOPH010000010.1"/>
</dbReference>
<dbReference type="GO" id="GO:0005198">
    <property type="term" value="F:structural molecule activity"/>
    <property type="evidence" value="ECO:0007669"/>
    <property type="project" value="UniProtKB-UniRule"/>
</dbReference>
<feature type="domain" description="Flagellin C-terminal" evidence="6">
    <location>
        <begin position="367"/>
        <end position="452"/>
    </location>
</feature>
<dbReference type="PANTHER" id="PTHR42792">
    <property type="entry name" value="FLAGELLIN"/>
    <property type="match status" value="1"/>
</dbReference>
<gene>
    <name evidence="7" type="ORF">H8S17_11490</name>
</gene>
<keyword evidence="3 4" id="KW-0975">Bacterial flagellum</keyword>
<comment type="caution">
    <text evidence="7">The sequence shown here is derived from an EMBL/GenBank/DDBJ whole genome shotgun (WGS) entry which is preliminary data.</text>
</comment>
<feature type="domain" description="Flagellin N-terminal" evidence="5">
    <location>
        <begin position="3"/>
        <end position="139"/>
    </location>
</feature>
<proteinExistence type="inferred from homology"/>
<sequence length="453" mass="47959">MVVQHNLQAMNANRMLGITTSAQSKSTEKLSSGYRINRAADDAAGLSISEKMRKQIRGLDQASTNAQDGISCVQTAEGALTEVHSMLQRMNELAVQASNGTLSNETDRQAIQDEIDQLVTEIDRVSETTKFNDIYLLKGDGSETRTKDVTTGMTAAYKTAPTKTVETIAGKTAADVAALGLYEAGSATKIQTLDDLKALVEVGSDGNLKLKDGKALYTAAPDTTGQYGAQVTAKKADFATTVGTIFTVGSSSLKDSSGNEVKDADLKNYFNEDGTYKGGLYKNNDAGASTEVGAEQIKTYVNVTAGTTTQEDYEATKALEFKLHVGAESAVDNKIGVKIEAMSAKGIGVDVLSGSGLKTQDDATNAIDTISNAIQKVSSQRSALGAVQNRLEHTIANLDNVVENTTAAESRIRDTDMAEEMVTYSKNNILAQAGQSMLAQANQSTQGVLSLLQ</sequence>
<dbReference type="AlphaFoldDB" id="A0A923LPN2"/>
<dbReference type="Proteomes" id="UP000606720">
    <property type="component" value="Unassembled WGS sequence"/>
</dbReference>
<evidence type="ECO:0000256" key="3">
    <source>
        <dbReference type="ARBA" id="ARBA00023143"/>
    </source>
</evidence>
<protein>
    <recommendedName>
        <fullName evidence="2 4">Flagellin</fullName>
    </recommendedName>
</protein>
<evidence type="ECO:0000256" key="1">
    <source>
        <dbReference type="ARBA" id="ARBA00005709"/>
    </source>
</evidence>
<dbReference type="EMBL" id="JACOPH010000010">
    <property type="protein sequence ID" value="MBC5714815.1"/>
    <property type="molecule type" value="Genomic_DNA"/>
</dbReference>
<evidence type="ECO:0000256" key="2">
    <source>
        <dbReference type="ARBA" id="ARBA00020110"/>
    </source>
</evidence>
<evidence type="ECO:0000256" key="4">
    <source>
        <dbReference type="RuleBase" id="RU362073"/>
    </source>
</evidence>
<dbReference type="Gene3D" id="1.20.1330.10">
    <property type="entry name" value="f41 fragment of flagellin, N-terminal domain"/>
    <property type="match status" value="1"/>
</dbReference>